<dbReference type="AlphaFoldDB" id="A0A0R1RHE2"/>
<evidence type="ECO:0000313" key="3">
    <source>
        <dbReference type="Proteomes" id="UP000051999"/>
    </source>
</evidence>
<gene>
    <name evidence="2" type="ORF">FD35_GL000605</name>
</gene>
<protein>
    <submittedName>
        <fullName evidence="2">Uncharacterized protein</fullName>
    </submittedName>
</protein>
<name>A0A0R1RHE2_9LACO</name>
<organism evidence="2 3">
    <name type="scientific">Furfurilactobacillus rossiae DSM 15814</name>
    <dbReference type="NCBI Taxonomy" id="1114972"/>
    <lineage>
        <taxon>Bacteria</taxon>
        <taxon>Bacillati</taxon>
        <taxon>Bacillota</taxon>
        <taxon>Bacilli</taxon>
        <taxon>Lactobacillales</taxon>
        <taxon>Lactobacillaceae</taxon>
        <taxon>Furfurilactobacillus</taxon>
    </lineage>
</organism>
<dbReference type="Proteomes" id="UP000051999">
    <property type="component" value="Unassembled WGS sequence"/>
</dbReference>
<keyword evidence="1" id="KW-0812">Transmembrane</keyword>
<sequence>MLIKILICIFALIFFFISGYLWLHRQTGFLLFTPERHPQIGTLLTFWSIELFIVGLLAIAGVFSLVVMVIALIIGCLSGMLLGLTLVRFIN</sequence>
<feature type="transmembrane region" description="Helical" evidence="1">
    <location>
        <begin position="5"/>
        <end position="23"/>
    </location>
</feature>
<feature type="transmembrane region" description="Helical" evidence="1">
    <location>
        <begin position="70"/>
        <end position="90"/>
    </location>
</feature>
<dbReference type="PATRIC" id="fig|1114972.6.peg.605"/>
<keyword evidence="1" id="KW-0472">Membrane</keyword>
<evidence type="ECO:0000313" key="2">
    <source>
        <dbReference type="EMBL" id="KRL54202.1"/>
    </source>
</evidence>
<reference evidence="2 3" key="1">
    <citation type="journal article" date="2015" name="Genome Announc.">
        <title>Expanding the biotechnology potential of lactobacilli through comparative genomics of 213 strains and associated genera.</title>
        <authorList>
            <person name="Sun Z."/>
            <person name="Harris H.M."/>
            <person name="McCann A."/>
            <person name="Guo C."/>
            <person name="Argimon S."/>
            <person name="Zhang W."/>
            <person name="Yang X."/>
            <person name="Jeffery I.B."/>
            <person name="Cooney J.C."/>
            <person name="Kagawa T.F."/>
            <person name="Liu W."/>
            <person name="Song Y."/>
            <person name="Salvetti E."/>
            <person name="Wrobel A."/>
            <person name="Rasinkangas P."/>
            <person name="Parkhill J."/>
            <person name="Rea M.C."/>
            <person name="O'Sullivan O."/>
            <person name="Ritari J."/>
            <person name="Douillard F.P."/>
            <person name="Paul Ross R."/>
            <person name="Yang R."/>
            <person name="Briner A.E."/>
            <person name="Felis G.E."/>
            <person name="de Vos W.M."/>
            <person name="Barrangou R."/>
            <person name="Klaenhammer T.R."/>
            <person name="Caufield P.W."/>
            <person name="Cui Y."/>
            <person name="Zhang H."/>
            <person name="O'Toole P.W."/>
        </authorList>
    </citation>
    <scope>NUCLEOTIDE SEQUENCE [LARGE SCALE GENOMIC DNA]</scope>
    <source>
        <strain evidence="2 3">DSM 15814</strain>
    </source>
</reference>
<evidence type="ECO:0000256" key="1">
    <source>
        <dbReference type="SAM" id="Phobius"/>
    </source>
</evidence>
<dbReference type="RefSeq" id="WP_017261226.1">
    <property type="nucleotide sequence ID" value="NZ_AUAW01000011.1"/>
</dbReference>
<keyword evidence="3" id="KW-1185">Reference proteome</keyword>
<keyword evidence="1" id="KW-1133">Transmembrane helix</keyword>
<dbReference type="OrthoDB" id="2315025at2"/>
<comment type="caution">
    <text evidence="2">The sequence shown here is derived from an EMBL/GenBank/DDBJ whole genome shotgun (WGS) entry which is preliminary data.</text>
</comment>
<feature type="transmembrane region" description="Helical" evidence="1">
    <location>
        <begin position="43"/>
        <end position="63"/>
    </location>
</feature>
<proteinExistence type="predicted"/>
<dbReference type="EMBL" id="AZFF01000010">
    <property type="protein sequence ID" value="KRL54202.1"/>
    <property type="molecule type" value="Genomic_DNA"/>
</dbReference>
<accession>A0A0R1RHE2</accession>